<proteinExistence type="predicted"/>
<organism evidence="1 2">
    <name type="scientific">Thermothelomyces thermophilus (strain ATCC 42464 / BCRC 31852 / DSM 1799)</name>
    <name type="common">Sporotrichum thermophile</name>
    <dbReference type="NCBI Taxonomy" id="573729"/>
    <lineage>
        <taxon>Eukaryota</taxon>
        <taxon>Fungi</taxon>
        <taxon>Dikarya</taxon>
        <taxon>Ascomycota</taxon>
        <taxon>Pezizomycotina</taxon>
        <taxon>Sordariomycetes</taxon>
        <taxon>Sordariomycetidae</taxon>
        <taxon>Sordariales</taxon>
        <taxon>Chaetomiaceae</taxon>
        <taxon>Thermothelomyces</taxon>
    </lineage>
</organism>
<evidence type="ECO:0000313" key="2">
    <source>
        <dbReference type="Proteomes" id="UP000007322"/>
    </source>
</evidence>
<dbReference type="RefSeq" id="XP_003667121.1">
    <property type="nucleotide sequence ID" value="XM_003667073.1"/>
</dbReference>
<accession>G2QN03</accession>
<name>G2QN03_THET4</name>
<dbReference type="GeneID" id="11509516"/>
<dbReference type="Proteomes" id="UP000007322">
    <property type="component" value="Chromosome 7"/>
</dbReference>
<sequence>MPSTQRNVFRVWAHVSLLLQRSKCLAQLSLTLCTYGAAFAGGLQRPFGLMDAAASPCSSGDALWLLLRSHRLCLLTGEPRLRWQPRPPSSLLPQADPERAWGASLAALILRQTPFRSVAIVQGLVPRGYLAKMFRGQLTHNPTKEAARIRACLAGHAQEE</sequence>
<dbReference type="EMBL" id="CP003008">
    <property type="protein sequence ID" value="AEO61876.1"/>
    <property type="molecule type" value="Genomic_DNA"/>
</dbReference>
<dbReference type="AlphaFoldDB" id="G2QN03"/>
<reference evidence="1 2" key="1">
    <citation type="journal article" date="2011" name="Nat. Biotechnol.">
        <title>Comparative genomic analysis of the thermophilic biomass-degrading fungi Myceliophthora thermophila and Thielavia terrestris.</title>
        <authorList>
            <person name="Berka R.M."/>
            <person name="Grigoriev I.V."/>
            <person name="Otillar R."/>
            <person name="Salamov A."/>
            <person name="Grimwood J."/>
            <person name="Reid I."/>
            <person name="Ishmael N."/>
            <person name="John T."/>
            <person name="Darmond C."/>
            <person name="Moisan M.-C."/>
            <person name="Henrissat B."/>
            <person name="Coutinho P.M."/>
            <person name="Lombard V."/>
            <person name="Natvig D.O."/>
            <person name="Lindquist E."/>
            <person name="Schmutz J."/>
            <person name="Lucas S."/>
            <person name="Harris P."/>
            <person name="Powlowski J."/>
            <person name="Bellemare A."/>
            <person name="Taylor D."/>
            <person name="Butler G."/>
            <person name="de Vries R.P."/>
            <person name="Allijn I.E."/>
            <person name="van den Brink J."/>
            <person name="Ushinsky S."/>
            <person name="Storms R."/>
            <person name="Powell A.J."/>
            <person name="Paulsen I.T."/>
            <person name="Elbourne L.D.H."/>
            <person name="Baker S.E."/>
            <person name="Magnuson J."/>
            <person name="LaBoissiere S."/>
            <person name="Clutterbuck A.J."/>
            <person name="Martinez D."/>
            <person name="Wogulis M."/>
            <person name="de Leon A.L."/>
            <person name="Rey M.W."/>
            <person name="Tsang A."/>
        </authorList>
    </citation>
    <scope>NUCLEOTIDE SEQUENCE [LARGE SCALE GENOMIC DNA]</scope>
    <source>
        <strain evidence="2">ATCC 42464 / BCRC 31852 / DSM 1799</strain>
    </source>
</reference>
<dbReference type="HOGENOM" id="CLU_1653352_0_0_1"/>
<dbReference type="VEuPathDB" id="FungiDB:MYCTH_2113755"/>
<dbReference type="KEGG" id="mtm:MYCTH_2113755"/>
<evidence type="ECO:0000313" key="1">
    <source>
        <dbReference type="EMBL" id="AEO61876.1"/>
    </source>
</evidence>
<dbReference type="InParanoid" id="G2QN03"/>
<gene>
    <name evidence="1" type="ORF">MYCTH_2113755</name>
</gene>
<protein>
    <submittedName>
        <fullName evidence="1">Uncharacterized protein</fullName>
    </submittedName>
</protein>
<keyword evidence="2" id="KW-1185">Reference proteome</keyword>